<reference evidence="2" key="1">
    <citation type="submission" date="2023-03" db="EMBL/GenBank/DDBJ databases">
        <title>Massive genome expansion in bonnet fungi (Mycena s.s.) driven by repeated elements and novel gene families across ecological guilds.</title>
        <authorList>
            <consortium name="Lawrence Berkeley National Laboratory"/>
            <person name="Harder C.B."/>
            <person name="Miyauchi S."/>
            <person name="Viragh M."/>
            <person name="Kuo A."/>
            <person name="Thoen E."/>
            <person name="Andreopoulos B."/>
            <person name="Lu D."/>
            <person name="Skrede I."/>
            <person name="Drula E."/>
            <person name="Henrissat B."/>
            <person name="Morin E."/>
            <person name="Kohler A."/>
            <person name="Barry K."/>
            <person name="LaButti K."/>
            <person name="Morin E."/>
            <person name="Salamov A."/>
            <person name="Lipzen A."/>
            <person name="Mereny Z."/>
            <person name="Hegedus B."/>
            <person name="Baldrian P."/>
            <person name="Stursova M."/>
            <person name="Weitz H."/>
            <person name="Taylor A."/>
            <person name="Grigoriev I.V."/>
            <person name="Nagy L.G."/>
            <person name="Martin F."/>
            <person name="Kauserud H."/>
        </authorList>
    </citation>
    <scope>NUCLEOTIDE SEQUENCE</scope>
    <source>
        <strain evidence="2">CBHHK067</strain>
    </source>
</reference>
<dbReference type="EMBL" id="JARKIE010000180">
    <property type="protein sequence ID" value="KAJ7670431.1"/>
    <property type="molecule type" value="Genomic_DNA"/>
</dbReference>
<dbReference type="AlphaFoldDB" id="A0AAD7CYN3"/>
<feature type="transmembrane region" description="Helical" evidence="1">
    <location>
        <begin position="124"/>
        <end position="146"/>
    </location>
</feature>
<organism evidence="2 3">
    <name type="scientific">Mycena rosella</name>
    <name type="common">Pink bonnet</name>
    <name type="synonym">Agaricus rosellus</name>
    <dbReference type="NCBI Taxonomy" id="1033263"/>
    <lineage>
        <taxon>Eukaryota</taxon>
        <taxon>Fungi</taxon>
        <taxon>Dikarya</taxon>
        <taxon>Basidiomycota</taxon>
        <taxon>Agaricomycotina</taxon>
        <taxon>Agaricomycetes</taxon>
        <taxon>Agaricomycetidae</taxon>
        <taxon>Agaricales</taxon>
        <taxon>Marasmiineae</taxon>
        <taxon>Mycenaceae</taxon>
        <taxon>Mycena</taxon>
    </lineage>
</organism>
<evidence type="ECO:0000313" key="2">
    <source>
        <dbReference type="EMBL" id="KAJ7670431.1"/>
    </source>
</evidence>
<evidence type="ECO:0000313" key="3">
    <source>
        <dbReference type="Proteomes" id="UP001221757"/>
    </source>
</evidence>
<keyword evidence="1" id="KW-0472">Membrane</keyword>
<gene>
    <name evidence="2" type="ORF">B0H17DRAFT_201074</name>
</gene>
<proteinExistence type="predicted"/>
<evidence type="ECO:0000256" key="1">
    <source>
        <dbReference type="SAM" id="Phobius"/>
    </source>
</evidence>
<accession>A0AAD7CYN3</accession>
<name>A0AAD7CYN3_MYCRO</name>
<protein>
    <recommendedName>
        <fullName evidence="4">Transmembrane protein</fullName>
    </recommendedName>
</protein>
<sequence>MAQTDLAGYLTGWNAPTFTGQPHEDVHMWISGIRYGLKQRRVPRELWVAAAMSFLDEEPHAVLDDMRRTMAEIAEKEGQTGWAWDWDMFTRTLVVIHDQVKKDAKNDAHNIGSDFHRFRKEHPYAAAAAGLGLIAAGGITVGPAILVGTLHLLGFSASGVVGGGRSSLSCELYPTHN</sequence>
<keyword evidence="1" id="KW-0812">Transmembrane</keyword>
<comment type="caution">
    <text evidence="2">The sequence shown here is derived from an EMBL/GenBank/DDBJ whole genome shotgun (WGS) entry which is preliminary data.</text>
</comment>
<evidence type="ECO:0008006" key="4">
    <source>
        <dbReference type="Google" id="ProtNLM"/>
    </source>
</evidence>
<keyword evidence="1" id="KW-1133">Transmembrane helix</keyword>
<keyword evidence="3" id="KW-1185">Reference proteome</keyword>
<dbReference type="Proteomes" id="UP001221757">
    <property type="component" value="Unassembled WGS sequence"/>
</dbReference>